<dbReference type="EMBL" id="CAMPGE010026084">
    <property type="protein sequence ID" value="CAI2383781.1"/>
    <property type="molecule type" value="Genomic_DNA"/>
</dbReference>
<accession>A0AAD2D8R4</accession>
<evidence type="ECO:0000313" key="2">
    <source>
        <dbReference type="EMBL" id="CAI2383781.1"/>
    </source>
</evidence>
<dbReference type="Gene3D" id="1.10.287.1490">
    <property type="match status" value="1"/>
</dbReference>
<evidence type="ECO:0000256" key="1">
    <source>
        <dbReference type="SAM" id="Coils"/>
    </source>
</evidence>
<proteinExistence type="predicted"/>
<keyword evidence="1" id="KW-0175">Coiled coil</keyword>
<protein>
    <submittedName>
        <fullName evidence="2">Uncharacterized protein</fullName>
    </submittedName>
</protein>
<dbReference type="Proteomes" id="UP001295684">
    <property type="component" value="Unassembled WGS sequence"/>
</dbReference>
<name>A0AAD2D8R4_EUPCR</name>
<comment type="caution">
    <text evidence="2">The sequence shown here is derived from an EMBL/GenBank/DDBJ whole genome shotgun (WGS) entry which is preliminary data.</text>
</comment>
<evidence type="ECO:0000313" key="3">
    <source>
        <dbReference type="Proteomes" id="UP001295684"/>
    </source>
</evidence>
<feature type="coiled-coil region" evidence="1">
    <location>
        <begin position="183"/>
        <end position="268"/>
    </location>
</feature>
<organism evidence="2 3">
    <name type="scientific">Euplotes crassus</name>
    <dbReference type="NCBI Taxonomy" id="5936"/>
    <lineage>
        <taxon>Eukaryota</taxon>
        <taxon>Sar</taxon>
        <taxon>Alveolata</taxon>
        <taxon>Ciliophora</taxon>
        <taxon>Intramacronucleata</taxon>
        <taxon>Spirotrichea</taxon>
        <taxon>Hypotrichia</taxon>
        <taxon>Euplotida</taxon>
        <taxon>Euplotidae</taxon>
        <taxon>Moneuplotes</taxon>
    </lineage>
</organism>
<reference evidence="2" key="1">
    <citation type="submission" date="2023-07" db="EMBL/GenBank/DDBJ databases">
        <authorList>
            <consortium name="AG Swart"/>
            <person name="Singh M."/>
            <person name="Singh A."/>
            <person name="Seah K."/>
            <person name="Emmerich C."/>
        </authorList>
    </citation>
    <scope>NUCLEOTIDE SEQUENCE</scope>
    <source>
        <strain evidence="2">DP1</strain>
    </source>
</reference>
<keyword evidence="3" id="KW-1185">Reference proteome</keyword>
<dbReference type="AlphaFoldDB" id="A0AAD2D8R4"/>
<sequence>MTKFPDCDRRPKCKEISYVVRKNDTNPLKEDMFIFSKCMATSFCGEHCEPITPLEPIEECLDLAHFNIEKITEFRDQYKLHKNWDGLNGELEDFRKSFLDLNHRFRMIRRNNQRGDLAKFLIDARAFLNMIMVSRVMEYYSRELQVRTFDNYKKGPGLRQEETQAYWRAKLDEQQRTIQRNQIAPLREQLNKSNEEVKQSKDQIENLEQENTRLEEEVKTLTEDNTNNEMQAKIEELTVEEARKTSQIEELKQEILSLEESLESSHQNLTHSDLKAIHNSFTNSSSSFDSSSTLQINLTTASHLKLVKALQLCTLPPLKHLYIDDTGDLNKGKGAIWVKKNKLRGFKVRKEPIAYRGRLEGT</sequence>
<gene>
    <name evidence="2" type="ORF">ECRASSUSDP1_LOCUS25293</name>
</gene>